<keyword evidence="3" id="KW-1185">Reference proteome</keyword>
<evidence type="ECO:0000313" key="2">
    <source>
        <dbReference type="EMBL" id="MEZ6852783.1"/>
    </source>
</evidence>
<dbReference type="EMBL" id="JBFSOO010000003">
    <property type="protein sequence ID" value="MEZ6852783.1"/>
    <property type="molecule type" value="Genomic_DNA"/>
</dbReference>
<protein>
    <submittedName>
        <fullName evidence="2">Phage tail protein</fullName>
    </submittedName>
</protein>
<gene>
    <name evidence="2" type="ORF">AB2Z07_04430</name>
</gene>
<dbReference type="PANTHER" id="PTHR35191:SF1">
    <property type="entry name" value="PROPHAGE SIDE TAIL FIBER PROTEIN HOMOLOG STFQ-RELATED"/>
    <property type="match status" value="1"/>
</dbReference>
<name>A0ABV4JPW2_9BACT</name>
<reference evidence="2 3" key="1">
    <citation type="submission" date="2024-07" db="EMBL/GenBank/DDBJ databases">
        <title>Active virus-host system and metabolic interactions in a Lokiarchaeon culture.</title>
        <authorList>
            <person name="Ponce Toledo R.I."/>
            <person name="Rodrigues Oliveira T."/>
            <person name="Schleper C."/>
        </authorList>
    </citation>
    <scope>NUCLEOTIDE SEQUENCE [LARGE SCALE GENOMIC DNA]</scope>
    <source>
        <strain evidence="2 3">B35</strain>
    </source>
</reference>
<evidence type="ECO:0000259" key="1">
    <source>
        <dbReference type="Pfam" id="PF12571"/>
    </source>
</evidence>
<dbReference type="RefSeq" id="WP_371150049.1">
    <property type="nucleotide sequence ID" value="NZ_JBFSOO010000003.1"/>
</dbReference>
<proteinExistence type="predicted"/>
<organism evidence="2 3">
    <name type="scientific">Halodesulfovibrio aestuarii</name>
    <dbReference type="NCBI Taxonomy" id="126333"/>
    <lineage>
        <taxon>Bacteria</taxon>
        <taxon>Pseudomonadati</taxon>
        <taxon>Thermodesulfobacteriota</taxon>
        <taxon>Desulfovibrionia</taxon>
        <taxon>Desulfovibrionales</taxon>
        <taxon>Desulfovibrionaceae</taxon>
        <taxon>Halodesulfovibrio</taxon>
    </lineage>
</organism>
<dbReference type="Proteomes" id="UP001568358">
    <property type="component" value="Unassembled WGS sequence"/>
</dbReference>
<accession>A0ABV4JPW2</accession>
<evidence type="ECO:0000313" key="3">
    <source>
        <dbReference type="Proteomes" id="UP001568358"/>
    </source>
</evidence>
<dbReference type="InterPro" id="IPR051934">
    <property type="entry name" value="Phage_Tail_Fiber_Structural"/>
</dbReference>
<dbReference type="Pfam" id="PF12571">
    <property type="entry name" value="Phage_tail_fib"/>
    <property type="match status" value="1"/>
</dbReference>
<dbReference type="PANTHER" id="PTHR35191">
    <property type="entry name" value="PROPHAGE SIDE TAIL FIBER PROTEIN HOMOLOG STFQ-RELATED"/>
    <property type="match status" value="1"/>
</dbReference>
<sequence length="577" mass="62008">MPDFYTVVTDTGLQALGLASTQGQSFSLTHAIVGDGNGLAVIPNKGMTALVNEVWRGEVAGVKVDSDDPNTFIFEFAIPADTGGFTIREVGLLDESGKLFCIGNFPDTEKPVAVNGSVRDLVVRLPLHFENADEVNLVIDTAVALATKQDVLDHNADPLAHRLATTAQTGFVRLATVEEHVAKTASDLACTPIGVWELLKSVMSSACTSTSTVKVATSMAVNEVYKKITTHLGEKAPHGLPLAVGEAGQVLIKQEDGSIAWGAVAGVPVGELCFSTTGEALPGTIPVNVKQKILCSLAPQLFEWMKKCGTYLTDEAAWDAEAAVQDGSCGKYCWDGGDYFILPCYTKYFAAAHGDKAAGDWAGDAIRNITGEFEGGHSNSPSLGAFYRGEIDLGEWNATQTIGSGTKNERYKFDSSRVVPTAEENRPKTSYVLPCIKAFDVAINAAQIDMQALAQQVAAINGNKVDRSEWVELVPGKAWRRPDGFIEQRWCTVNLVNASYHNIDQVFPVAFTDYSSITITYGVGVNSYDLDVINGMYRYDTAIVSVAVPKLTGFEAILNVLSHLANGRNIYWNAIGK</sequence>
<feature type="domain" description="Phage tail fibre protein N-terminal" evidence="1">
    <location>
        <begin position="3"/>
        <end position="149"/>
    </location>
</feature>
<comment type="caution">
    <text evidence="2">The sequence shown here is derived from an EMBL/GenBank/DDBJ whole genome shotgun (WGS) entry which is preliminary data.</text>
</comment>
<dbReference type="InterPro" id="IPR022225">
    <property type="entry name" value="Phage_tail_fibre_N"/>
</dbReference>